<organism evidence="2 3">
    <name type="scientific">Labrys wisconsinensis</name>
    <dbReference type="NCBI Taxonomy" id="425677"/>
    <lineage>
        <taxon>Bacteria</taxon>
        <taxon>Pseudomonadati</taxon>
        <taxon>Pseudomonadota</taxon>
        <taxon>Alphaproteobacteria</taxon>
        <taxon>Hyphomicrobiales</taxon>
        <taxon>Xanthobacteraceae</taxon>
        <taxon>Labrys</taxon>
    </lineage>
</organism>
<evidence type="ECO:0000259" key="1">
    <source>
        <dbReference type="Pfam" id="PF14216"/>
    </source>
</evidence>
<feature type="domain" description="DUF4326" evidence="1">
    <location>
        <begin position="11"/>
        <end position="118"/>
    </location>
</feature>
<name>A0ABU0JES6_9HYPH</name>
<dbReference type="EMBL" id="JAUSVX010000013">
    <property type="protein sequence ID" value="MDQ0472774.1"/>
    <property type="molecule type" value="Genomic_DNA"/>
</dbReference>
<dbReference type="Proteomes" id="UP001242480">
    <property type="component" value="Unassembled WGS sequence"/>
</dbReference>
<gene>
    <name evidence="2" type="ORF">QO011_005804</name>
</gene>
<reference evidence="2 3" key="1">
    <citation type="submission" date="2023-07" db="EMBL/GenBank/DDBJ databases">
        <title>Genomic Encyclopedia of Type Strains, Phase IV (KMG-IV): sequencing the most valuable type-strain genomes for metagenomic binning, comparative biology and taxonomic classification.</title>
        <authorList>
            <person name="Goeker M."/>
        </authorList>
    </citation>
    <scope>NUCLEOTIDE SEQUENCE [LARGE SCALE GENOMIC DNA]</scope>
    <source>
        <strain evidence="2 3">DSM 19619</strain>
    </source>
</reference>
<comment type="caution">
    <text evidence="2">The sequence shown here is derived from an EMBL/GenBank/DDBJ whole genome shotgun (WGS) entry which is preliminary data.</text>
</comment>
<accession>A0ABU0JES6</accession>
<dbReference type="RefSeq" id="WP_307280067.1">
    <property type="nucleotide sequence ID" value="NZ_JAUSVX010000013.1"/>
</dbReference>
<evidence type="ECO:0000313" key="2">
    <source>
        <dbReference type="EMBL" id="MDQ0472774.1"/>
    </source>
</evidence>
<sequence length="135" mass="14495">MTGPARIRLSRRKGWRMPAMTCKVDRSSPLGNPFVVGWDGTAAECVDQYKWVLGGHVVLTCKATIEAQMGARRNVVASLPGLRGLNLACWCRLCDAHKAGKPFDVDCSDCAPCHADVLGRTANRPLCEPVGGSNA</sequence>
<keyword evidence="3" id="KW-1185">Reference proteome</keyword>
<proteinExistence type="predicted"/>
<dbReference type="InterPro" id="IPR025475">
    <property type="entry name" value="DUF4326"/>
</dbReference>
<evidence type="ECO:0000313" key="3">
    <source>
        <dbReference type="Proteomes" id="UP001242480"/>
    </source>
</evidence>
<protein>
    <recommendedName>
        <fullName evidence="1">DUF4326 domain-containing protein</fullName>
    </recommendedName>
</protein>
<dbReference type="Pfam" id="PF14216">
    <property type="entry name" value="DUF4326"/>
    <property type="match status" value="1"/>
</dbReference>